<name>A0ABS4FFW1_9BACL</name>
<reference evidence="3 4" key="1">
    <citation type="submission" date="2021-03" db="EMBL/GenBank/DDBJ databases">
        <title>Genomic Encyclopedia of Type Strains, Phase IV (KMG-IV): sequencing the most valuable type-strain genomes for metagenomic binning, comparative biology and taxonomic classification.</title>
        <authorList>
            <person name="Goeker M."/>
        </authorList>
    </citation>
    <scope>NUCLEOTIDE SEQUENCE [LARGE SCALE GENOMIC DNA]</scope>
    <source>
        <strain evidence="3 4">DSM 15596</strain>
    </source>
</reference>
<feature type="chain" id="PRO_5047212036" description="Urease accessory protein UreH-like transmembrane domain-containing protein" evidence="2">
    <location>
        <begin position="17"/>
        <end position="214"/>
    </location>
</feature>
<dbReference type="GeneID" id="95405979"/>
<feature type="transmembrane region" description="Helical" evidence="1">
    <location>
        <begin position="150"/>
        <end position="174"/>
    </location>
</feature>
<gene>
    <name evidence="3" type="ORF">J2Z18_004056</name>
</gene>
<keyword evidence="4" id="KW-1185">Reference proteome</keyword>
<evidence type="ECO:0000256" key="1">
    <source>
        <dbReference type="SAM" id="Phobius"/>
    </source>
</evidence>
<feature type="transmembrane region" description="Helical" evidence="1">
    <location>
        <begin position="41"/>
        <end position="66"/>
    </location>
</feature>
<accession>A0ABS4FFW1</accession>
<protein>
    <recommendedName>
        <fullName evidence="5">Urease accessory protein UreH-like transmembrane domain-containing protein</fullName>
    </recommendedName>
</protein>
<feature type="signal peptide" evidence="2">
    <location>
        <begin position="1"/>
        <end position="16"/>
    </location>
</feature>
<feature type="transmembrane region" description="Helical" evidence="1">
    <location>
        <begin position="73"/>
        <end position="92"/>
    </location>
</feature>
<keyword evidence="1" id="KW-1133">Transmembrane helix</keyword>
<organism evidence="3 4">
    <name type="scientific">Paenibacillus lactis</name>
    <dbReference type="NCBI Taxonomy" id="228574"/>
    <lineage>
        <taxon>Bacteria</taxon>
        <taxon>Bacillati</taxon>
        <taxon>Bacillota</taxon>
        <taxon>Bacilli</taxon>
        <taxon>Bacillales</taxon>
        <taxon>Paenibacillaceae</taxon>
        <taxon>Paenibacillus</taxon>
    </lineage>
</organism>
<evidence type="ECO:0000313" key="4">
    <source>
        <dbReference type="Proteomes" id="UP000706926"/>
    </source>
</evidence>
<dbReference type="Proteomes" id="UP000706926">
    <property type="component" value="Unassembled WGS sequence"/>
</dbReference>
<proteinExistence type="predicted"/>
<keyword evidence="1" id="KW-0472">Membrane</keyword>
<evidence type="ECO:0008006" key="5">
    <source>
        <dbReference type="Google" id="ProtNLM"/>
    </source>
</evidence>
<dbReference type="EMBL" id="JAGGKI010000011">
    <property type="protein sequence ID" value="MBP1894947.1"/>
    <property type="molecule type" value="Genomic_DNA"/>
</dbReference>
<evidence type="ECO:0000313" key="3">
    <source>
        <dbReference type="EMBL" id="MBP1894947.1"/>
    </source>
</evidence>
<sequence length="214" mass="23139">MLTMLLFLFAASAAVASVDTTCGLNVLGSLDNTKVNKAAYALVYVLSCTLGGAVTGLAIGGVNYLLSLTPLGPLYNAIIVILFAVFILLELFNKSGLLPSGNFIVPSEWIRQAGYRSAALWGHILGMGFITLQAGVLFHAYMLLSIFAPVWWLSLLAGICFGFIRGTVFSLPLIRSVVHMLLEKRWLKRTLLSAVRLVASYVLLTGSILWILLS</sequence>
<comment type="caution">
    <text evidence="3">The sequence shown here is derived from an EMBL/GenBank/DDBJ whole genome shotgun (WGS) entry which is preliminary data.</text>
</comment>
<keyword evidence="1" id="KW-0812">Transmembrane</keyword>
<keyword evidence="2" id="KW-0732">Signal</keyword>
<feature type="transmembrane region" description="Helical" evidence="1">
    <location>
        <begin position="118"/>
        <end position="138"/>
    </location>
</feature>
<dbReference type="RefSeq" id="WP_210095196.1">
    <property type="nucleotide sequence ID" value="NZ_CP139098.1"/>
</dbReference>
<evidence type="ECO:0000256" key="2">
    <source>
        <dbReference type="SAM" id="SignalP"/>
    </source>
</evidence>
<feature type="transmembrane region" description="Helical" evidence="1">
    <location>
        <begin position="194"/>
        <end position="213"/>
    </location>
</feature>